<organism evidence="2 3">
    <name type="scientific">Citricoccus parietis</name>
    <dbReference type="NCBI Taxonomy" id="592307"/>
    <lineage>
        <taxon>Bacteria</taxon>
        <taxon>Bacillati</taxon>
        <taxon>Actinomycetota</taxon>
        <taxon>Actinomycetes</taxon>
        <taxon>Micrococcales</taxon>
        <taxon>Micrococcaceae</taxon>
        <taxon>Citricoccus</taxon>
    </lineage>
</organism>
<evidence type="ECO:0000313" key="2">
    <source>
        <dbReference type="EMBL" id="MFB9074666.1"/>
    </source>
</evidence>
<proteinExistence type="predicted"/>
<keyword evidence="3" id="KW-1185">Reference proteome</keyword>
<sequence>MQDPRGPRPRAPRTGQSATSSRAWETTPCSYEPSTTAPTIQRRPPTLPPSPSQWKDPTAPSVSAPRNYRTAATRPVWNWACGSAPRWTAR</sequence>
<accession>A0ABV5G6T0</accession>
<reference evidence="2 3" key="1">
    <citation type="submission" date="2024-09" db="EMBL/GenBank/DDBJ databases">
        <authorList>
            <person name="Sun Q."/>
            <person name="Mori K."/>
        </authorList>
    </citation>
    <scope>NUCLEOTIDE SEQUENCE [LARGE SCALE GENOMIC DNA]</scope>
    <source>
        <strain evidence="2 3">CCM 7609</strain>
    </source>
</reference>
<name>A0ABV5G6T0_9MICC</name>
<dbReference type="EMBL" id="JBHMFI010000002">
    <property type="protein sequence ID" value="MFB9074666.1"/>
    <property type="molecule type" value="Genomic_DNA"/>
</dbReference>
<evidence type="ECO:0000256" key="1">
    <source>
        <dbReference type="SAM" id="MobiDB-lite"/>
    </source>
</evidence>
<evidence type="ECO:0000313" key="3">
    <source>
        <dbReference type="Proteomes" id="UP001589575"/>
    </source>
</evidence>
<protein>
    <submittedName>
        <fullName evidence="2">Uncharacterized protein</fullName>
    </submittedName>
</protein>
<dbReference type="Proteomes" id="UP001589575">
    <property type="component" value="Unassembled WGS sequence"/>
</dbReference>
<feature type="compositionally biased region" description="Polar residues" evidence="1">
    <location>
        <begin position="14"/>
        <end position="39"/>
    </location>
</feature>
<gene>
    <name evidence="2" type="ORF">ACFFX0_27145</name>
</gene>
<comment type="caution">
    <text evidence="2">The sequence shown here is derived from an EMBL/GenBank/DDBJ whole genome shotgun (WGS) entry which is preliminary data.</text>
</comment>
<feature type="region of interest" description="Disordered" evidence="1">
    <location>
        <begin position="1"/>
        <end position="73"/>
    </location>
</feature>